<dbReference type="Gene3D" id="1.10.10.60">
    <property type="entry name" value="Homeodomain-like"/>
    <property type="match status" value="1"/>
</dbReference>
<dbReference type="InterPro" id="IPR050639">
    <property type="entry name" value="SSR_resolvase"/>
</dbReference>
<dbReference type="InterPro" id="IPR006119">
    <property type="entry name" value="Resolv_N"/>
</dbReference>
<dbReference type="PROSITE" id="PS51736">
    <property type="entry name" value="RECOMBINASES_3"/>
    <property type="match status" value="1"/>
</dbReference>
<evidence type="ECO:0000256" key="5">
    <source>
        <dbReference type="PIRSR" id="PIRSR606118-50"/>
    </source>
</evidence>
<dbReference type="InterPro" id="IPR036162">
    <property type="entry name" value="Resolvase-like_N_sf"/>
</dbReference>
<dbReference type="GO" id="GO:0015074">
    <property type="term" value="P:DNA integration"/>
    <property type="evidence" value="ECO:0007669"/>
    <property type="project" value="UniProtKB-KW"/>
</dbReference>
<evidence type="ECO:0000313" key="9">
    <source>
        <dbReference type="Proteomes" id="UP000564704"/>
    </source>
</evidence>
<organism evidence="8 9">
    <name type="scientific">Roseovarius bejariae</name>
    <dbReference type="NCBI Taxonomy" id="2576383"/>
    <lineage>
        <taxon>Bacteria</taxon>
        <taxon>Pseudomonadati</taxon>
        <taxon>Pseudomonadota</taxon>
        <taxon>Alphaproteobacteria</taxon>
        <taxon>Rhodobacterales</taxon>
        <taxon>Roseobacteraceae</taxon>
        <taxon>Roseovarius</taxon>
    </lineage>
</organism>
<dbReference type="PANTHER" id="PTHR30461">
    <property type="entry name" value="DNA-INVERTASE FROM LAMBDOID PROPHAGE"/>
    <property type="match status" value="1"/>
</dbReference>
<dbReference type="PANTHER" id="PTHR30461:SF26">
    <property type="entry name" value="RESOLVASE HOMOLOG YNEB"/>
    <property type="match status" value="1"/>
</dbReference>
<proteinExistence type="inferred from homology"/>
<keyword evidence="9" id="KW-1185">Reference proteome</keyword>
<evidence type="ECO:0000256" key="3">
    <source>
        <dbReference type="ARBA" id="ARBA00023125"/>
    </source>
</evidence>
<dbReference type="AlphaFoldDB" id="A0A844D0Q5"/>
<dbReference type="GO" id="GO:0000150">
    <property type="term" value="F:DNA strand exchange activity"/>
    <property type="evidence" value="ECO:0007669"/>
    <property type="project" value="InterPro"/>
</dbReference>
<evidence type="ECO:0000259" key="7">
    <source>
        <dbReference type="PROSITE" id="PS51736"/>
    </source>
</evidence>
<dbReference type="InterPro" id="IPR006118">
    <property type="entry name" value="Recombinase_CS"/>
</dbReference>
<evidence type="ECO:0000256" key="4">
    <source>
        <dbReference type="ARBA" id="ARBA00023172"/>
    </source>
</evidence>
<evidence type="ECO:0000313" key="8">
    <source>
        <dbReference type="EMBL" id="MRU15814.1"/>
    </source>
</evidence>
<dbReference type="SMART" id="SM00857">
    <property type="entry name" value="Resolvase"/>
    <property type="match status" value="1"/>
</dbReference>
<dbReference type="EMBL" id="SZWE01000001">
    <property type="protein sequence ID" value="MRU15814.1"/>
    <property type="molecule type" value="Genomic_DNA"/>
</dbReference>
<reference evidence="8 9" key="1">
    <citation type="submission" date="2019-05" db="EMBL/GenBank/DDBJ databases">
        <title>Roseovarius bejariae sp. nov., a moderately halophylic bacterium isolated from a saline soil in Rambla Salada (Murcia).</title>
        <authorList>
            <person name="Castro D.J."/>
            <person name="Gomez-Altuve A."/>
            <person name="Reina J.C."/>
            <person name="Rodriguez M."/>
            <person name="Sampedro I."/>
            <person name="Llamas I."/>
            <person name="Martinez-Checa F."/>
        </authorList>
    </citation>
    <scope>NUCLEOTIDE SEQUENCE [LARGE SCALE GENOMIC DNA]</scope>
    <source>
        <strain evidence="8 9">A21</strain>
    </source>
</reference>
<comment type="caution">
    <text evidence="8">The sequence shown here is derived from an EMBL/GenBank/DDBJ whole genome shotgun (WGS) entry which is preliminary data.</text>
</comment>
<accession>A0A844D0Q5</accession>
<keyword evidence="3" id="KW-0238">DNA-binding</keyword>
<dbReference type="Proteomes" id="UP000564704">
    <property type="component" value="Unassembled WGS sequence"/>
</dbReference>
<name>A0A844D0Q5_9RHOB</name>
<dbReference type="PROSITE" id="PS00398">
    <property type="entry name" value="RECOMBINASES_2"/>
    <property type="match status" value="1"/>
</dbReference>
<gene>
    <name evidence="8" type="ORF">FDP25_10285</name>
</gene>
<dbReference type="Gene3D" id="3.40.50.1390">
    <property type="entry name" value="Resolvase, N-terminal catalytic domain"/>
    <property type="match status" value="1"/>
</dbReference>
<keyword evidence="4" id="KW-0233">DNA recombination</keyword>
<dbReference type="GO" id="GO:0003677">
    <property type="term" value="F:DNA binding"/>
    <property type="evidence" value="ECO:0007669"/>
    <property type="project" value="UniProtKB-KW"/>
</dbReference>
<dbReference type="CDD" id="cd03768">
    <property type="entry name" value="SR_ResInv"/>
    <property type="match status" value="1"/>
</dbReference>
<keyword evidence="2" id="KW-0229">DNA integration</keyword>
<evidence type="ECO:0000256" key="2">
    <source>
        <dbReference type="ARBA" id="ARBA00022908"/>
    </source>
</evidence>
<dbReference type="Pfam" id="PF00239">
    <property type="entry name" value="Resolvase"/>
    <property type="match status" value="1"/>
</dbReference>
<feature type="active site" description="O-(5'-phospho-DNA)-serine intermediate" evidence="5 6">
    <location>
        <position position="11"/>
    </location>
</feature>
<evidence type="ECO:0000256" key="1">
    <source>
        <dbReference type="ARBA" id="ARBA00009913"/>
    </source>
</evidence>
<dbReference type="SUPFAM" id="SSF53041">
    <property type="entry name" value="Resolvase-like"/>
    <property type="match status" value="1"/>
</dbReference>
<dbReference type="RefSeq" id="WP_154151393.1">
    <property type="nucleotide sequence ID" value="NZ_SZWE01000001.1"/>
</dbReference>
<protein>
    <submittedName>
        <fullName evidence="8">Recombinase family protein</fullName>
    </submittedName>
</protein>
<dbReference type="PROSITE" id="PS00397">
    <property type="entry name" value="RECOMBINASES_1"/>
    <property type="match status" value="1"/>
</dbReference>
<dbReference type="OrthoDB" id="2290206at2"/>
<evidence type="ECO:0000256" key="6">
    <source>
        <dbReference type="PROSITE-ProRule" id="PRU10137"/>
    </source>
</evidence>
<feature type="domain" description="Resolvase/invertase-type recombinase catalytic" evidence="7">
    <location>
        <begin position="3"/>
        <end position="150"/>
    </location>
</feature>
<comment type="similarity">
    <text evidence="1">Belongs to the site-specific recombinase resolvase family.</text>
</comment>
<sequence length="211" mass="23034">MTKTIFYARVSTADQTLDHQKAQAEAAGFEIDEVIADHGVSGVSTTLQERPEGRRLYDKLRHGDTLVVRWVDRLGRNYQDVTDTIRHFMRQGGVVKTVINGLTFDGATQDPMQEAVRDALIAFMAATAQAQAEATKEAQKAGIEAARQDKVKYRGKKPSYDRKALGMVVDMLGNGAGASEISKATGLTRQTVLRIRKDPAAAAGVLGRWGM</sequence>